<name>A0A2V3PJZ7_9BACT</name>
<dbReference type="Proteomes" id="UP000247973">
    <property type="component" value="Unassembled WGS sequence"/>
</dbReference>
<sequence>MGAFFNNIQVKSIDEDTNALRERIIKAITLLHIQNDYELIENEDDADKSVIVAFSNETPWIAVYDEETIMNFDVLNNLGLELSKEQETIALTVLVSDSDYVSLGYNKSGKLEDNISNLNDLVSLETSKPEIWADLTCRKSFGDIESAWNNKTVFIESFLEEFGKLLNISSNRLLAGYYDINEDISSFGTIFHFAKKKDKEQSTNAEPVNLNMLAREGFTDFKINSTMKIKWMITNFGESSIGMNIMFAGDAVEHLCVKPLTAKISHYKQDENRKEYLCEFTETTATTGERLFHINIEDFYIPKGARPVPAIKIKKWQDDVDILYNAAINMEIEFLALKACKTELRLFVVPLTNRQGGSYSESLELTIQE</sequence>
<accession>A0A2V3PJZ7</accession>
<protein>
    <submittedName>
        <fullName evidence="1">Uncharacterized protein</fullName>
    </submittedName>
</protein>
<evidence type="ECO:0000313" key="2">
    <source>
        <dbReference type="Proteomes" id="UP000247973"/>
    </source>
</evidence>
<keyword evidence="2" id="KW-1185">Reference proteome</keyword>
<dbReference type="AlphaFoldDB" id="A0A2V3PJZ7"/>
<dbReference type="RefSeq" id="WP_110311904.1">
    <property type="nucleotide sequence ID" value="NZ_QICL01000026.1"/>
</dbReference>
<proteinExistence type="predicted"/>
<reference evidence="1 2" key="1">
    <citation type="submission" date="2018-03" db="EMBL/GenBank/DDBJ databases">
        <title>Genomic Encyclopedia of Archaeal and Bacterial Type Strains, Phase II (KMG-II): from individual species to whole genera.</title>
        <authorList>
            <person name="Goeker M."/>
        </authorList>
    </citation>
    <scope>NUCLEOTIDE SEQUENCE [LARGE SCALE GENOMIC DNA]</scope>
    <source>
        <strain evidence="1 2">DSM 100214</strain>
    </source>
</reference>
<evidence type="ECO:0000313" key="1">
    <source>
        <dbReference type="EMBL" id="PXV61096.1"/>
    </source>
</evidence>
<gene>
    <name evidence="1" type="ORF">CLV62_12630</name>
</gene>
<comment type="caution">
    <text evidence="1">The sequence shown here is derived from an EMBL/GenBank/DDBJ whole genome shotgun (WGS) entry which is preliminary data.</text>
</comment>
<dbReference type="EMBL" id="QICL01000026">
    <property type="protein sequence ID" value="PXV61096.1"/>
    <property type="molecule type" value="Genomic_DNA"/>
</dbReference>
<organism evidence="1 2">
    <name type="scientific">Dysgonomonas alginatilytica</name>
    <dbReference type="NCBI Taxonomy" id="1605892"/>
    <lineage>
        <taxon>Bacteria</taxon>
        <taxon>Pseudomonadati</taxon>
        <taxon>Bacteroidota</taxon>
        <taxon>Bacteroidia</taxon>
        <taxon>Bacteroidales</taxon>
        <taxon>Dysgonomonadaceae</taxon>
        <taxon>Dysgonomonas</taxon>
    </lineage>
</organism>
<dbReference type="OrthoDB" id="998141at2"/>